<protein>
    <submittedName>
        <fullName evidence="2">Uncharacterized protein</fullName>
    </submittedName>
</protein>
<dbReference type="VEuPathDB" id="FungiDB:MELLADRAFT_69793"/>
<dbReference type="OrthoDB" id="10388778at2759"/>
<keyword evidence="3" id="KW-1185">Reference proteome</keyword>
<sequence>MDPSNMDISQSDMYEWLCRRDQRNTVHFNLNRQQLAVKVREAQPKLFPNPYIYSDILTTSVQSQSVTSPESSKCQVQQLETDDSVQKQHLNVHGKRKQSVADEARQFNAEPRSIEQTTNTQMEKLRPRFANYLNPVLPIPPTRVSPSSVIKKEFSSSEEGNTTSNFERRKFQKPLTSTMRSLSVTKILKKEPKRVTTSPNISHQGIASLNHPTRKFIFLEPYKKERKTSEVKENEASPSVPKGYHEDLISFHNFDWFQTKNTVIGKDIVPIKADVSKAYSSYNSKKIKSGVDIFQEERLKEDEVSTLKEQVHVLKEKVRDVEKIQGDIVMLEDKVHTLERGLKVACEKVNLLENLLPRQIGNETNELTSTGEESDCSSGHK</sequence>
<dbReference type="KEGG" id="mlr:MELLADRAFT_69793"/>
<evidence type="ECO:0000256" key="1">
    <source>
        <dbReference type="SAM" id="Coils"/>
    </source>
</evidence>
<evidence type="ECO:0000313" key="3">
    <source>
        <dbReference type="Proteomes" id="UP000001072"/>
    </source>
</evidence>
<keyword evidence="1" id="KW-0175">Coiled coil</keyword>
<feature type="coiled-coil region" evidence="1">
    <location>
        <begin position="304"/>
        <end position="334"/>
    </location>
</feature>
<dbReference type="HOGENOM" id="CLU_049472_0_0_1"/>
<dbReference type="Proteomes" id="UP000001072">
    <property type="component" value="Unassembled WGS sequence"/>
</dbReference>
<dbReference type="GeneID" id="18931323"/>
<reference evidence="3" key="1">
    <citation type="journal article" date="2011" name="Proc. Natl. Acad. Sci. U.S.A.">
        <title>Obligate biotrophy features unraveled by the genomic analysis of rust fungi.</title>
        <authorList>
            <person name="Duplessis S."/>
            <person name="Cuomo C.A."/>
            <person name="Lin Y.-C."/>
            <person name="Aerts A."/>
            <person name="Tisserant E."/>
            <person name="Veneault-Fourrey C."/>
            <person name="Joly D.L."/>
            <person name="Hacquard S."/>
            <person name="Amselem J."/>
            <person name="Cantarel B.L."/>
            <person name="Chiu R."/>
            <person name="Coutinho P.M."/>
            <person name="Feau N."/>
            <person name="Field M."/>
            <person name="Frey P."/>
            <person name="Gelhaye E."/>
            <person name="Goldberg J."/>
            <person name="Grabherr M.G."/>
            <person name="Kodira C.D."/>
            <person name="Kohler A."/>
            <person name="Kuees U."/>
            <person name="Lindquist E.A."/>
            <person name="Lucas S.M."/>
            <person name="Mago R."/>
            <person name="Mauceli E."/>
            <person name="Morin E."/>
            <person name="Murat C."/>
            <person name="Pangilinan J.L."/>
            <person name="Park R."/>
            <person name="Pearson M."/>
            <person name="Quesneville H."/>
            <person name="Rouhier N."/>
            <person name="Sakthikumar S."/>
            <person name="Salamov A.A."/>
            <person name="Schmutz J."/>
            <person name="Selles B."/>
            <person name="Shapiro H."/>
            <person name="Tanguay P."/>
            <person name="Tuskan G.A."/>
            <person name="Henrissat B."/>
            <person name="Van de Peer Y."/>
            <person name="Rouze P."/>
            <person name="Ellis J.G."/>
            <person name="Dodds P.N."/>
            <person name="Schein J.E."/>
            <person name="Zhong S."/>
            <person name="Hamelin R.C."/>
            <person name="Grigoriev I.V."/>
            <person name="Szabo L.J."/>
            <person name="Martin F."/>
        </authorList>
    </citation>
    <scope>NUCLEOTIDE SEQUENCE [LARGE SCALE GENOMIC DNA]</scope>
    <source>
        <strain evidence="3">98AG31 / pathotype 3-4-7</strain>
    </source>
</reference>
<dbReference type="RefSeq" id="XP_007418971.1">
    <property type="nucleotide sequence ID" value="XM_007418909.1"/>
</dbReference>
<organism evidence="3">
    <name type="scientific">Melampsora larici-populina (strain 98AG31 / pathotype 3-4-7)</name>
    <name type="common">Poplar leaf rust fungus</name>
    <dbReference type="NCBI Taxonomy" id="747676"/>
    <lineage>
        <taxon>Eukaryota</taxon>
        <taxon>Fungi</taxon>
        <taxon>Dikarya</taxon>
        <taxon>Basidiomycota</taxon>
        <taxon>Pucciniomycotina</taxon>
        <taxon>Pucciniomycetes</taxon>
        <taxon>Pucciniales</taxon>
        <taxon>Melampsoraceae</taxon>
        <taxon>Melampsora</taxon>
    </lineage>
</organism>
<dbReference type="EMBL" id="GL883201">
    <property type="protein sequence ID" value="EGF97753.1"/>
    <property type="molecule type" value="Genomic_DNA"/>
</dbReference>
<accession>F4SC69</accession>
<proteinExistence type="predicted"/>
<gene>
    <name evidence="2" type="ORF">MELLADRAFT_69793</name>
</gene>
<evidence type="ECO:0000313" key="2">
    <source>
        <dbReference type="EMBL" id="EGF97753.1"/>
    </source>
</evidence>
<dbReference type="InParanoid" id="F4SC69"/>
<dbReference type="AlphaFoldDB" id="F4SC69"/>
<name>F4SC69_MELLP</name>